<protein>
    <submittedName>
        <fullName evidence="1">Uncharacterized protein</fullName>
    </submittedName>
</protein>
<comment type="caution">
    <text evidence="1">The sequence shown here is derived from an EMBL/GenBank/DDBJ whole genome shotgun (WGS) entry which is preliminary data.</text>
</comment>
<evidence type="ECO:0000313" key="2">
    <source>
        <dbReference type="Proteomes" id="UP000437017"/>
    </source>
</evidence>
<dbReference type="AlphaFoldDB" id="A0A643BXI6"/>
<dbReference type="EMBL" id="SGJD01003587">
    <property type="protein sequence ID" value="KAB0392753.1"/>
    <property type="molecule type" value="Genomic_DNA"/>
</dbReference>
<proteinExistence type="predicted"/>
<gene>
    <name evidence="1" type="ORF">E2I00_020075</name>
</gene>
<name>A0A643BXI6_BALPH</name>
<accession>A0A643BXI6</accession>
<feature type="non-terminal residue" evidence="1">
    <location>
        <position position="1"/>
    </location>
</feature>
<dbReference type="Proteomes" id="UP000437017">
    <property type="component" value="Unassembled WGS sequence"/>
</dbReference>
<organism evidence="1 2">
    <name type="scientific">Balaenoptera physalus</name>
    <name type="common">Fin whale</name>
    <name type="synonym">Balaena physalus</name>
    <dbReference type="NCBI Taxonomy" id="9770"/>
    <lineage>
        <taxon>Eukaryota</taxon>
        <taxon>Metazoa</taxon>
        <taxon>Chordata</taxon>
        <taxon>Craniata</taxon>
        <taxon>Vertebrata</taxon>
        <taxon>Euteleostomi</taxon>
        <taxon>Mammalia</taxon>
        <taxon>Eutheria</taxon>
        <taxon>Laurasiatheria</taxon>
        <taxon>Artiodactyla</taxon>
        <taxon>Whippomorpha</taxon>
        <taxon>Cetacea</taxon>
        <taxon>Mysticeti</taxon>
        <taxon>Balaenopteridae</taxon>
        <taxon>Balaenoptera</taxon>
    </lineage>
</organism>
<keyword evidence="2" id="KW-1185">Reference proteome</keyword>
<sequence length="265" mass="29101">SSPYIFDTVTNKDNPSVASQAADTNRMTGIMLAKARLIANNEIRSRAMVEAYWEGKHIGLNYSNGKFEDIVSSTARTYRLDVNASQIMKIINMTTVSEMNEPIDEIGVQRIRTGVDKRLDPLPLQVSNIVTLAASTGKDNRSNTAVINTDRTNSGYTVQPVPALASTIDDASNNKKEGGSSQKLMLFTQGKAISDALIIGGTSQFLTPPIMMGMTLKKNITNAWVVTTTLIEQIRIQKVEVMAEIHYRNTGLQDSNVSKLLYIKV</sequence>
<evidence type="ECO:0000313" key="1">
    <source>
        <dbReference type="EMBL" id="KAB0392753.1"/>
    </source>
</evidence>
<dbReference type="OrthoDB" id="8048158at2759"/>
<reference evidence="1 2" key="1">
    <citation type="journal article" date="2019" name="PLoS ONE">
        <title>Genomic analyses reveal an absence of contemporary introgressive admixture between fin whales and blue whales, despite known hybrids.</title>
        <authorList>
            <person name="Westbury M.V."/>
            <person name="Petersen B."/>
            <person name="Lorenzen E.D."/>
        </authorList>
    </citation>
    <scope>NUCLEOTIDE SEQUENCE [LARGE SCALE GENOMIC DNA]</scope>
    <source>
        <strain evidence="1">FinWhale-01</strain>
    </source>
</reference>